<feature type="transmembrane region" description="Helical" evidence="1">
    <location>
        <begin position="13"/>
        <end position="35"/>
    </location>
</feature>
<keyword evidence="1" id="KW-0812">Transmembrane</keyword>
<gene>
    <name evidence="2" type="ORF">BCR32DRAFT_277361</name>
</gene>
<organism evidence="2 3">
    <name type="scientific">Anaeromyces robustus</name>
    <dbReference type="NCBI Taxonomy" id="1754192"/>
    <lineage>
        <taxon>Eukaryota</taxon>
        <taxon>Fungi</taxon>
        <taxon>Fungi incertae sedis</taxon>
        <taxon>Chytridiomycota</taxon>
        <taxon>Chytridiomycota incertae sedis</taxon>
        <taxon>Neocallimastigomycetes</taxon>
        <taxon>Neocallimastigales</taxon>
        <taxon>Neocallimastigaceae</taxon>
        <taxon>Anaeromyces</taxon>
    </lineage>
</organism>
<keyword evidence="1" id="KW-1133">Transmembrane helix</keyword>
<proteinExistence type="predicted"/>
<dbReference type="OrthoDB" id="2140893at2759"/>
<name>A0A1Y1XEN4_9FUNG</name>
<dbReference type="AlphaFoldDB" id="A0A1Y1XEN4"/>
<keyword evidence="3" id="KW-1185">Reference proteome</keyword>
<sequence>MATAIIGLEIAEAIIEAGIVITTGLLAIGSCYVIAKKGEKVKDIEAAVSSTPESKKCCCGLIGPSGAPYIHFVMKKSRKEAMEAALHYHNANGVELHPHNTKDKYPHYHPTRNGKKIPGIHIQFPKL</sequence>
<keyword evidence="1" id="KW-0472">Membrane</keyword>
<dbReference type="Proteomes" id="UP000193944">
    <property type="component" value="Unassembled WGS sequence"/>
</dbReference>
<dbReference type="EMBL" id="MCFG01000057">
    <property type="protein sequence ID" value="ORX84183.1"/>
    <property type="molecule type" value="Genomic_DNA"/>
</dbReference>
<protein>
    <submittedName>
        <fullName evidence="2">Uncharacterized protein</fullName>
    </submittedName>
</protein>
<evidence type="ECO:0000313" key="2">
    <source>
        <dbReference type="EMBL" id="ORX84183.1"/>
    </source>
</evidence>
<reference evidence="2 3" key="1">
    <citation type="submission" date="2016-08" db="EMBL/GenBank/DDBJ databases">
        <title>A Parts List for Fungal Cellulosomes Revealed by Comparative Genomics.</title>
        <authorList>
            <consortium name="DOE Joint Genome Institute"/>
            <person name="Haitjema C.H."/>
            <person name="Gilmore S.P."/>
            <person name="Henske J.K."/>
            <person name="Solomon K.V."/>
            <person name="De Groot R."/>
            <person name="Kuo A."/>
            <person name="Mondo S.J."/>
            <person name="Salamov A.A."/>
            <person name="Labutti K."/>
            <person name="Zhao Z."/>
            <person name="Chiniquy J."/>
            <person name="Barry K."/>
            <person name="Brewer H.M."/>
            <person name="Purvine S.O."/>
            <person name="Wright A.T."/>
            <person name="Boxma B."/>
            <person name="Van Alen T."/>
            <person name="Hackstein J.H."/>
            <person name="Baker S.E."/>
            <person name="Grigoriev I.V."/>
            <person name="O'Malley M.A."/>
        </authorList>
    </citation>
    <scope>NUCLEOTIDE SEQUENCE [LARGE SCALE GENOMIC DNA]</scope>
    <source>
        <strain evidence="2 3">S4</strain>
    </source>
</reference>
<comment type="caution">
    <text evidence="2">The sequence shown here is derived from an EMBL/GenBank/DDBJ whole genome shotgun (WGS) entry which is preliminary data.</text>
</comment>
<evidence type="ECO:0000256" key="1">
    <source>
        <dbReference type="SAM" id="Phobius"/>
    </source>
</evidence>
<accession>A0A1Y1XEN4</accession>
<reference evidence="2 3" key="2">
    <citation type="submission" date="2016-08" db="EMBL/GenBank/DDBJ databases">
        <title>Pervasive Adenine N6-methylation of Active Genes in Fungi.</title>
        <authorList>
            <consortium name="DOE Joint Genome Institute"/>
            <person name="Mondo S.J."/>
            <person name="Dannebaum R.O."/>
            <person name="Kuo R.C."/>
            <person name="Labutti K."/>
            <person name="Haridas S."/>
            <person name="Kuo A."/>
            <person name="Salamov A."/>
            <person name="Ahrendt S.R."/>
            <person name="Lipzen A."/>
            <person name="Sullivan W."/>
            <person name="Andreopoulos W.B."/>
            <person name="Clum A."/>
            <person name="Lindquist E."/>
            <person name="Daum C."/>
            <person name="Ramamoorthy G.K."/>
            <person name="Gryganskyi A."/>
            <person name="Culley D."/>
            <person name="Magnuson J.K."/>
            <person name="James T.Y."/>
            <person name="O'Malley M.A."/>
            <person name="Stajich J.E."/>
            <person name="Spatafora J.W."/>
            <person name="Visel A."/>
            <person name="Grigoriev I.V."/>
        </authorList>
    </citation>
    <scope>NUCLEOTIDE SEQUENCE [LARGE SCALE GENOMIC DNA]</scope>
    <source>
        <strain evidence="2 3">S4</strain>
    </source>
</reference>
<evidence type="ECO:0000313" key="3">
    <source>
        <dbReference type="Proteomes" id="UP000193944"/>
    </source>
</evidence>